<protein>
    <submittedName>
        <fullName evidence="2">Uncharacterized protein</fullName>
    </submittedName>
</protein>
<evidence type="ECO:0000313" key="2">
    <source>
        <dbReference type="EMBL" id="KAK3354410.1"/>
    </source>
</evidence>
<name>A0AAE0MVG1_9PEZI</name>
<dbReference type="RefSeq" id="XP_062685788.1">
    <property type="nucleotide sequence ID" value="XM_062825897.1"/>
</dbReference>
<proteinExistence type="predicted"/>
<dbReference type="PANTHER" id="PTHR36578:SF1">
    <property type="entry name" value="APPLE DOMAIN-CONTAINING PROTEIN"/>
    <property type="match status" value="1"/>
</dbReference>
<gene>
    <name evidence="2" type="ORF">B0H65DRAFT_448290</name>
</gene>
<sequence length="184" mass="19540">MRGPLSASLAVALGLFMPGPVMSSEFRALDQVPFPVTGYRGPLAIGIRELRAPLDPDGSDPFLGSRFLPANHTANPEQCTTSCDTITGYNKAHPAADGSYTSCNLVISYLVSNNGVFEGIQCDLYTHEFVLPSLTLGDGNTIGYAYVRDPSLFTTPTVSVKIMGTITITISSTTTITSPSITTR</sequence>
<comment type="caution">
    <text evidence="2">The sequence shown here is derived from an EMBL/GenBank/DDBJ whole genome shotgun (WGS) entry which is preliminary data.</text>
</comment>
<keyword evidence="1" id="KW-0732">Signal</keyword>
<accession>A0AAE0MVG1</accession>
<dbReference type="Proteomes" id="UP001278500">
    <property type="component" value="Unassembled WGS sequence"/>
</dbReference>
<evidence type="ECO:0000256" key="1">
    <source>
        <dbReference type="SAM" id="SignalP"/>
    </source>
</evidence>
<dbReference type="PANTHER" id="PTHR36578">
    <property type="entry name" value="CHROMOSOME 15, WHOLE GENOME SHOTGUN SEQUENCE"/>
    <property type="match status" value="1"/>
</dbReference>
<organism evidence="2 3">
    <name type="scientific">Neurospora tetraspora</name>
    <dbReference type="NCBI Taxonomy" id="94610"/>
    <lineage>
        <taxon>Eukaryota</taxon>
        <taxon>Fungi</taxon>
        <taxon>Dikarya</taxon>
        <taxon>Ascomycota</taxon>
        <taxon>Pezizomycotina</taxon>
        <taxon>Sordariomycetes</taxon>
        <taxon>Sordariomycetidae</taxon>
        <taxon>Sordariales</taxon>
        <taxon>Sordariaceae</taxon>
        <taxon>Neurospora</taxon>
    </lineage>
</organism>
<dbReference type="EMBL" id="JAUEPP010000001">
    <property type="protein sequence ID" value="KAK3354410.1"/>
    <property type="molecule type" value="Genomic_DNA"/>
</dbReference>
<reference evidence="2" key="2">
    <citation type="submission" date="2023-06" db="EMBL/GenBank/DDBJ databases">
        <authorList>
            <consortium name="Lawrence Berkeley National Laboratory"/>
            <person name="Haridas S."/>
            <person name="Hensen N."/>
            <person name="Bonometti L."/>
            <person name="Westerberg I."/>
            <person name="Brannstrom I.O."/>
            <person name="Guillou S."/>
            <person name="Cros-Aarteil S."/>
            <person name="Calhoun S."/>
            <person name="Kuo A."/>
            <person name="Mondo S."/>
            <person name="Pangilinan J."/>
            <person name="Riley R."/>
            <person name="Labutti K."/>
            <person name="Andreopoulos B."/>
            <person name="Lipzen A."/>
            <person name="Chen C."/>
            <person name="Yanf M."/>
            <person name="Daum C."/>
            <person name="Ng V."/>
            <person name="Clum A."/>
            <person name="Steindorff A."/>
            <person name="Ohm R."/>
            <person name="Martin F."/>
            <person name="Silar P."/>
            <person name="Natvig D."/>
            <person name="Lalanne C."/>
            <person name="Gautier V."/>
            <person name="Ament-Velasquez S.L."/>
            <person name="Kruys A."/>
            <person name="Hutchinson M.I."/>
            <person name="Powell A.J."/>
            <person name="Barry K."/>
            <person name="Miller A.N."/>
            <person name="Grigoriev I.V."/>
            <person name="Debuchy R."/>
            <person name="Gladieux P."/>
            <person name="Thoren M.H."/>
            <person name="Johannesson H."/>
        </authorList>
    </citation>
    <scope>NUCLEOTIDE SEQUENCE</scope>
    <source>
        <strain evidence="2">CBS 560.94</strain>
    </source>
</reference>
<reference evidence="2" key="1">
    <citation type="journal article" date="2023" name="Mol. Phylogenet. Evol.">
        <title>Genome-scale phylogeny and comparative genomics of the fungal order Sordariales.</title>
        <authorList>
            <person name="Hensen N."/>
            <person name="Bonometti L."/>
            <person name="Westerberg I."/>
            <person name="Brannstrom I.O."/>
            <person name="Guillou S."/>
            <person name="Cros-Aarteil S."/>
            <person name="Calhoun S."/>
            <person name="Haridas S."/>
            <person name="Kuo A."/>
            <person name="Mondo S."/>
            <person name="Pangilinan J."/>
            <person name="Riley R."/>
            <person name="LaButti K."/>
            <person name="Andreopoulos B."/>
            <person name="Lipzen A."/>
            <person name="Chen C."/>
            <person name="Yan M."/>
            <person name="Daum C."/>
            <person name="Ng V."/>
            <person name="Clum A."/>
            <person name="Steindorff A."/>
            <person name="Ohm R.A."/>
            <person name="Martin F."/>
            <person name="Silar P."/>
            <person name="Natvig D.O."/>
            <person name="Lalanne C."/>
            <person name="Gautier V."/>
            <person name="Ament-Velasquez S.L."/>
            <person name="Kruys A."/>
            <person name="Hutchinson M.I."/>
            <person name="Powell A.J."/>
            <person name="Barry K."/>
            <person name="Miller A.N."/>
            <person name="Grigoriev I.V."/>
            <person name="Debuchy R."/>
            <person name="Gladieux P."/>
            <person name="Hiltunen Thoren M."/>
            <person name="Johannesson H."/>
        </authorList>
    </citation>
    <scope>NUCLEOTIDE SEQUENCE</scope>
    <source>
        <strain evidence="2">CBS 560.94</strain>
    </source>
</reference>
<feature type="chain" id="PRO_5041982805" evidence="1">
    <location>
        <begin position="24"/>
        <end position="184"/>
    </location>
</feature>
<evidence type="ECO:0000313" key="3">
    <source>
        <dbReference type="Proteomes" id="UP001278500"/>
    </source>
</evidence>
<keyword evidence="3" id="KW-1185">Reference proteome</keyword>
<dbReference type="AlphaFoldDB" id="A0AAE0MVG1"/>
<feature type="signal peptide" evidence="1">
    <location>
        <begin position="1"/>
        <end position="23"/>
    </location>
</feature>
<dbReference type="GeneID" id="87863051"/>